<name>A0ABY7NP98_9SPHN</name>
<organism evidence="1 2">
    <name type="scientific">Sphingomonas abietis</name>
    <dbReference type="NCBI Taxonomy" id="3012344"/>
    <lineage>
        <taxon>Bacteria</taxon>
        <taxon>Pseudomonadati</taxon>
        <taxon>Pseudomonadota</taxon>
        <taxon>Alphaproteobacteria</taxon>
        <taxon>Sphingomonadales</taxon>
        <taxon>Sphingomonadaceae</taxon>
        <taxon>Sphingomonas</taxon>
    </lineage>
</organism>
<proteinExistence type="predicted"/>
<dbReference type="EMBL" id="CP115174">
    <property type="protein sequence ID" value="WBO22291.1"/>
    <property type="molecule type" value="Genomic_DNA"/>
</dbReference>
<gene>
    <name evidence="1" type="ORF">PBT88_19445</name>
</gene>
<reference evidence="1 2" key="1">
    <citation type="submission" date="2022-12" db="EMBL/GenBank/DDBJ databases">
        <title>Sphingomonas abieness sp. nov., an endophytic bacterium isolated from Abies koreana.</title>
        <authorList>
            <person name="Jiang L."/>
            <person name="Lee J."/>
        </authorList>
    </citation>
    <scope>NUCLEOTIDE SEQUENCE [LARGE SCALE GENOMIC DNA]</scope>
    <source>
        <strain evidence="2">PAMB 00755</strain>
    </source>
</reference>
<keyword evidence="2" id="KW-1185">Reference proteome</keyword>
<dbReference type="RefSeq" id="WP_270076939.1">
    <property type="nucleotide sequence ID" value="NZ_CP115174.1"/>
</dbReference>
<sequence>MNALDREAGKLLKQALLEVKAERRAAGKLLHGWRNEAALRAIVRALETGAKQ</sequence>
<evidence type="ECO:0000313" key="1">
    <source>
        <dbReference type="EMBL" id="WBO22291.1"/>
    </source>
</evidence>
<dbReference type="Proteomes" id="UP001210865">
    <property type="component" value="Chromosome"/>
</dbReference>
<accession>A0ABY7NP98</accession>
<protein>
    <submittedName>
        <fullName evidence="1">Uncharacterized protein</fullName>
    </submittedName>
</protein>
<evidence type="ECO:0000313" key="2">
    <source>
        <dbReference type="Proteomes" id="UP001210865"/>
    </source>
</evidence>